<dbReference type="InterPro" id="IPR029068">
    <property type="entry name" value="Glyas_Bleomycin-R_OHBP_Dase"/>
</dbReference>
<dbReference type="EMBL" id="VSSQ01005527">
    <property type="protein sequence ID" value="MPM29501.1"/>
    <property type="molecule type" value="Genomic_DNA"/>
</dbReference>
<gene>
    <name evidence="3" type="ORF">SDC9_76041</name>
</gene>
<comment type="caution">
    <text evidence="3">The sequence shown here is derived from an EMBL/GenBank/DDBJ whole genome shotgun (WGS) entry which is preliminary data.</text>
</comment>
<protein>
    <recommendedName>
        <fullName evidence="2">VOC domain-containing protein</fullName>
    </recommendedName>
</protein>
<keyword evidence="1" id="KW-0479">Metal-binding</keyword>
<dbReference type="Gene3D" id="3.10.180.10">
    <property type="entry name" value="2,3-Dihydroxybiphenyl 1,2-Dioxygenase, domain 1"/>
    <property type="match status" value="1"/>
</dbReference>
<dbReference type="InterPro" id="IPR051785">
    <property type="entry name" value="MMCE/EMCE_epimerase"/>
</dbReference>
<evidence type="ECO:0000256" key="1">
    <source>
        <dbReference type="ARBA" id="ARBA00022723"/>
    </source>
</evidence>
<organism evidence="3">
    <name type="scientific">bioreactor metagenome</name>
    <dbReference type="NCBI Taxonomy" id="1076179"/>
    <lineage>
        <taxon>unclassified sequences</taxon>
        <taxon>metagenomes</taxon>
        <taxon>ecological metagenomes</taxon>
    </lineage>
</organism>
<dbReference type="Pfam" id="PF13669">
    <property type="entry name" value="Glyoxalase_4"/>
    <property type="match status" value="1"/>
</dbReference>
<dbReference type="PANTHER" id="PTHR43048:SF3">
    <property type="entry name" value="METHYLMALONYL-COA EPIMERASE, MITOCHONDRIAL"/>
    <property type="match status" value="1"/>
</dbReference>
<name>A0A644YNQ1_9ZZZZ</name>
<dbReference type="GO" id="GO:0046491">
    <property type="term" value="P:L-methylmalonyl-CoA metabolic process"/>
    <property type="evidence" value="ECO:0007669"/>
    <property type="project" value="TreeGrafter"/>
</dbReference>
<accession>A0A644YNQ1</accession>
<evidence type="ECO:0000259" key="2">
    <source>
        <dbReference type="PROSITE" id="PS51819"/>
    </source>
</evidence>
<dbReference type="InterPro" id="IPR037523">
    <property type="entry name" value="VOC_core"/>
</dbReference>
<dbReference type="SUPFAM" id="SSF54593">
    <property type="entry name" value="Glyoxalase/Bleomycin resistance protein/Dihydroxybiphenyl dioxygenase"/>
    <property type="match status" value="1"/>
</dbReference>
<dbReference type="AlphaFoldDB" id="A0A644YNQ1"/>
<sequence length="175" mass="19421">MSIEINQPLPFLNKGVAQIGMVVEDLDKIVEAYWRTFGIGPWSFYTYGKPLLKQMSYHGQPSEYKMRLALSNFGTTRIELIEVMEGSTVYADFVRSRGYGVQHLGLLVENMAESLAQAKAAGIEVIMDGAGFGLDGDGRYAYLDTEATFGIMLELIERPKARVAPEKIFPPETAS</sequence>
<evidence type="ECO:0000313" key="3">
    <source>
        <dbReference type="EMBL" id="MPM29501.1"/>
    </source>
</evidence>
<feature type="domain" description="VOC" evidence="2">
    <location>
        <begin position="15"/>
        <end position="158"/>
    </location>
</feature>
<dbReference type="PROSITE" id="PS51819">
    <property type="entry name" value="VOC"/>
    <property type="match status" value="1"/>
</dbReference>
<dbReference type="GO" id="GO:0004493">
    <property type="term" value="F:methylmalonyl-CoA epimerase activity"/>
    <property type="evidence" value="ECO:0007669"/>
    <property type="project" value="TreeGrafter"/>
</dbReference>
<dbReference type="PANTHER" id="PTHR43048">
    <property type="entry name" value="METHYLMALONYL-COA EPIMERASE"/>
    <property type="match status" value="1"/>
</dbReference>
<proteinExistence type="predicted"/>
<dbReference type="GO" id="GO:0046872">
    <property type="term" value="F:metal ion binding"/>
    <property type="evidence" value="ECO:0007669"/>
    <property type="project" value="UniProtKB-KW"/>
</dbReference>
<reference evidence="3" key="1">
    <citation type="submission" date="2019-08" db="EMBL/GenBank/DDBJ databases">
        <authorList>
            <person name="Kucharzyk K."/>
            <person name="Murdoch R.W."/>
            <person name="Higgins S."/>
            <person name="Loffler F."/>
        </authorList>
    </citation>
    <scope>NUCLEOTIDE SEQUENCE</scope>
</reference>